<dbReference type="EMBL" id="JAHRIP010001061">
    <property type="protein sequence ID" value="MEQ2280015.1"/>
    <property type="molecule type" value="Genomic_DNA"/>
</dbReference>
<keyword evidence="3" id="KW-1185">Reference proteome</keyword>
<feature type="region of interest" description="Disordered" evidence="1">
    <location>
        <begin position="41"/>
        <end position="66"/>
    </location>
</feature>
<accession>A0ABV0XEY1</accession>
<evidence type="ECO:0000256" key="1">
    <source>
        <dbReference type="SAM" id="MobiDB-lite"/>
    </source>
</evidence>
<name>A0ABV0XEY1_9TELE</name>
<evidence type="ECO:0000313" key="3">
    <source>
        <dbReference type="Proteomes" id="UP001469553"/>
    </source>
</evidence>
<evidence type="ECO:0000313" key="2">
    <source>
        <dbReference type="EMBL" id="MEQ2280015.1"/>
    </source>
</evidence>
<organism evidence="2 3">
    <name type="scientific">Ameca splendens</name>
    <dbReference type="NCBI Taxonomy" id="208324"/>
    <lineage>
        <taxon>Eukaryota</taxon>
        <taxon>Metazoa</taxon>
        <taxon>Chordata</taxon>
        <taxon>Craniata</taxon>
        <taxon>Vertebrata</taxon>
        <taxon>Euteleostomi</taxon>
        <taxon>Actinopterygii</taxon>
        <taxon>Neopterygii</taxon>
        <taxon>Teleostei</taxon>
        <taxon>Neoteleostei</taxon>
        <taxon>Acanthomorphata</taxon>
        <taxon>Ovalentaria</taxon>
        <taxon>Atherinomorphae</taxon>
        <taxon>Cyprinodontiformes</taxon>
        <taxon>Goodeidae</taxon>
        <taxon>Ameca</taxon>
    </lineage>
</organism>
<sequence length="108" mass="12232">MHVFLVLDEKKTYRLLITPLNTPRVFIGSFKVSPLMTTTNQHPWLRPPSGTPPFDRVSSRPTGSPAHLSKSLMEGCIYSLFSVSTTQISQVPEPHLNMEKQLLVFMLH</sequence>
<reference evidence="2 3" key="1">
    <citation type="submission" date="2021-06" db="EMBL/GenBank/DDBJ databases">
        <authorList>
            <person name="Palmer J.M."/>
        </authorList>
    </citation>
    <scope>NUCLEOTIDE SEQUENCE [LARGE SCALE GENOMIC DNA]</scope>
    <source>
        <strain evidence="2 3">AS_MEX2019</strain>
        <tissue evidence="2">Muscle</tissue>
    </source>
</reference>
<comment type="caution">
    <text evidence="2">The sequence shown here is derived from an EMBL/GenBank/DDBJ whole genome shotgun (WGS) entry which is preliminary data.</text>
</comment>
<dbReference type="Proteomes" id="UP001469553">
    <property type="component" value="Unassembled WGS sequence"/>
</dbReference>
<protein>
    <submittedName>
        <fullName evidence="2">Uncharacterized protein</fullName>
    </submittedName>
</protein>
<proteinExistence type="predicted"/>
<gene>
    <name evidence="2" type="ORF">AMECASPLE_015191</name>
</gene>